<gene>
    <name evidence="1" type="primary">ERBB4</name>
</gene>
<accession>L8E872</accession>
<name>L8E872_HUMAN</name>
<dbReference type="ChiTaRS" id="ERBB4">
    <property type="organism name" value="human"/>
</dbReference>
<dbReference type="OrthoDB" id="6219513at2759"/>
<proteinExistence type="predicted"/>
<dbReference type="AlphaFoldDB" id="L8E872"/>
<dbReference type="EMBL" id="HF583812">
    <property type="protein sequence ID" value="CCQ43309.1"/>
    <property type="molecule type" value="Genomic_DNA"/>
</dbReference>
<evidence type="ECO:0000313" key="1">
    <source>
        <dbReference type="EMBL" id="CCQ43309.1"/>
    </source>
</evidence>
<sequence>MLRSTWSLRLSTSHLPSILPEQELTRIGVKLDTALLLPTPPCQETSLYTEMEVLLLNKECLCPTEPQLAQFQKLLWHRVLLLRFLMTPAVMAPYASQWHPMSKRTVAPRGTVLTPPCLPQNGAHEESWMRKVT</sequence>
<reference evidence="1" key="1">
    <citation type="journal article" date="2013" name="PLoS ONE">
        <title>Direct detection of alternative open reading frames translation products in human significantly expands the proteome.</title>
        <authorList>
            <person name="Vanderperre B."/>
            <person name="Lucier J.-F."/>
            <person name="Motard J."/>
            <person name="Tremblay G."/>
            <person name="Vanderperre S."/>
            <person name="Wisztorski M."/>
            <person name="Salzet M."/>
            <person name="Boisvert F.-M."/>
            <person name="Roucou X."/>
        </authorList>
    </citation>
    <scope>NUCLEOTIDE SEQUENCE</scope>
</reference>
<protein>
    <submittedName>
        <fullName evidence="1">Alternative protein ERBB4</fullName>
    </submittedName>
</protein>
<organism evidence="1">
    <name type="scientific">Homo sapiens</name>
    <name type="common">Human</name>
    <dbReference type="NCBI Taxonomy" id="9606"/>
    <lineage>
        <taxon>Eukaryota</taxon>
        <taxon>Metazoa</taxon>
        <taxon>Chordata</taxon>
        <taxon>Craniata</taxon>
        <taxon>Vertebrata</taxon>
        <taxon>Euteleostomi</taxon>
        <taxon>Mammalia</taxon>
        <taxon>Eutheria</taxon>
        <taxon>Euarchontoglires</taxon>
        <taxon>Primates</taxon>
        <taxon>Haplorrhini</taxon>
        <taxon>Catarrhini</taxon>
        <taxon>Hominidae</taxon>
        <taxon>Homo</taxon>
    </lineage>
</organism>